<evidence type="ECO:0000259" key="4">
    <source>
        <dbReference type="SMART" id="SM00965"/>
    </source>
</evidence>
<evidence type="ECO:0000313" key="7">
    <source>
        <dbReference type="Proteomes" id="UP000078558"/>
    </source>
</evidence>
<dbReference type="Gene3D" id="3.55.50.30">
    <property type="match status" value="1"/>
</dbReference>
<proteinExistence type="predicted"/>
<name>A0A1C3K407_9BURK</name>
<organism evidence="5 7">
    <name type="scientific">Orrella dioscoreae</name>
    <dbReference type="NCBI Taxonomy" id="1851544"/>
    <lineage>
        <taxon>Bacteria</taxon>
        <taxon>Pseudomonadati</taxon>
        <taxon>Pseudomonadota</taxon>
        <taxon>Betaproteobacteria</taxon>
        <taxon>Burkholderiales</taxon>
        <taxon>Alcaligenaceae</taxon>
        <taxon>Orrella</taxon>
    </lineage>
</organism>
<dbReference type="InterPro" id="IPR011662">
    <property type="entry name" value="Secretin/TonB_short_N"/>
</dbReference>
<reference evidence="5 7" key="1">
    <citation type="submission" date="2016-06" db="EMBL/GenBank/DDBJ databases">
        <authorList>
            <person name="Kjaerup R.B."/>
            <person name="Dalgaard T.S."/>
            <person name="Juul-Madsen H.R."/>
        </authorList>
    </citation>
    <scope>NUCLEOTIDE SEQUENCE [LARGE SCALE GENOMIC DNA]</scope>
    <source>
        <strain evidence="5">Orrdi1</strain>
    </source>
</reference>
<dbReference type="EMBL" id="FLRC01000030">
    <property type="protein sequence ID" value="SBT26243.1"/>
    <property type="molecule type" value="Genomic_DNA"/>
</dbReference>
<dbReference type="Proteomes" id="UP000078558">
    <property type="component" value="Chromosome I"/>
</dbReference>
<evidence type="ECO:0000313" key="6">
    <source>
        <dbReference type="EMBL" id="SOE51056.1"/>
    </source>
</evidence>
<sequence length="186" mass="20332">MPPGMHRYVLPRLRLHDALQQYSQITGRSVLYDARQVAGLYSAPVHGVLDPDEALRKLISLSGLSPHFSGADAFMLKARPQGSGELSPLVAQAFHAQVQSRVTQALCDEPALQDRTYHLTLLFTVGPDRRIEGLRVHAQGRPALEAPVHARLDGLPIGMTAPTDLPQPLTLQLSGRDARVRQECAP</sequence>
<keyword evidence="7" id="KW-1185">Reference proteome</keyword>
<keyword evidence="3" id="KW-0998">Cell outer membrane</keyword>
<dbReference type="AlphaFoldDB" id="A0A1C3K407"/>
<evidence type="ECO:0000256" key="1">
    <source>
        <dbReference type="ARBA" id="ARBA00022448"/>
    </source>
</evidence>
<dbReference type="GO" id="GO:0019867">
    <property type="term" value="C:outer membrane"/>
    <property type="evidence" value="ECO:0007669"/>
    <property type="project" value="InterPro"/>
</dbReference>
<evidence type="ECO:0000256" key="3">
    <source>
        <dbReference type="ARBA" id="ARBA00023237"/>
    </source>
</evidence>
<dbReference type="SMART" id="SM00965">
    <property type="entry name" value="STN"/>
    <property type="match status" value="1"/>
</dbReference>
<evidence type="ECO:0000313" key="5">
    <source>
        <dbReference type="EMBL" id="SBT26243.1"/>
    </source>
</evidence>
<evidence type="ECO:0000256" key="2">
    <source>
        <dbReference type="ARBA" id="ARBA00023136"/>
    </source>
</evidence>
<feature type="domain" description="Secretin/TonB short N-terminal" evidence="4">
    <location>
        <begin position="28"/>
        <end position="79"/>
    </location>
</feature>
<accession>A0A1C3K407</accession>
<keyword evidence="1" id="KW-0813">Transport</keyword>
<dbReference type="KEGG" id="odi:ODI_R3162"/>
<keyword evidence="2" id="KW-0472">Membrane</keyword>
<protein>
    <submittedName>
        <fullName evidence="5">Outer membrane TonB-dependent transducer VreA of trans-envelope signaling system</fullName>
    </submittedName>
</protein>
<reference evidence="6 7" key="2">
    <citation type="submission" date="2017-08" db="EMBL/GenBank/DDBJ databases">
        <authorList>
            <person name="de Groot N.N."/>
        </authorList>
    </citation>
    <scope>NUCLEOTIDE SEQUENCE [LARGE SCALE GENOMIC DNA]</scope>
    <source>
        <strain evidence="6">Orrdi1</strain>
    </source>
</reference>
<gene>
    <name evidence="5" type="ORF">ODI_03587</name>
    <name evidence="6" type="ORF">ODI_R3162</name>
</gene>
<dbReference type="EMBL" id="LT907988">
    <property type="protein sequence ID" value="SOE51056.1"/>
    <property type="molecule type" value="Genomic_DNA"/>
</dbReference>
<dbReference type="STRING" id="1851544.ODI_03587"/>